<dbReference type="EMBL" id="MCFA01000020">
    <property type="protein sequence ID" value="ORY16118.1"/>
    <property type="molecule type" value="Genomic_DNA"/>
</dbReference>
<evidence type="ECO:0000313" key="2">
    <source>
        <dbReference type="EMBL" id="ORY16118.1"/>
    </source>
</evidence>
<organism evidence="2 3">
    <name type="scientific">Clohesyomyces aquaticus</name>
    <dbReference type="NCBI Taxonomy" id="1231657"/>
    <lineage>
        <taxon>Eukaryota</taxon>
        <taxon>Fungi</taxon>
        <taxon>Dikarya</taxon>
        <taxon>Ascomycota</taxon>
        <taxon>Pezizomycotina</taxon>
        <taxon>Dothideomycetes</taxon>
        <taxon>Pleosporomycetidae</taxon>
        <taxon>Pleosporales</taxon>
        <taxon>Lindgomycetaceae</taxon>
        <taxon>Clohesyomyces</taxon>
    </lineage>
</organism>
<protein>
    <recommendedName>
        <fullName evidence="4">Fungal N-terminal domain-containing protein</fullName>
    </recommendedName>
</protein>
<evidence type="ECO:0000256" key="1">
    <source>
        <dbReference type="SAM" id="MobiDB-lite"/>
    </source>
</evidence>
<feature type="region of interest" description="Disordered" evidence="1">
    <location>
        <begin position="614"/>
        <end position="636"/>
    </location>
</feature>
<feature type="region of interest" description="Disordered" evidence="1">
    <location>
        <begin position="277"/>
        <end position="328"/>
    </location>
</feature>
<feature type="compositionally biased region" description="Low complexity" evidence="1">
    <location>
        <begin position="289"/>
        <end position="301"/>
    </location>
</feature>
<dbReference type="OrthoDB" id="5365701at2759"/>
<evidence type="ECO:0008006" key="4">
    <source>
        <dbReference type="Google" id="ProtNLM"/>
    </source>
</evidence>
<keyword evidence="3" id="KW-1185">Reference proteome</keyword>
<gene>
    <name evidence="2" type="ORF">BCR34DRAFT_137478</name>
</gene>
<name>A0A1Y2A0Z6_9PLEO</name>
<feature type="compositionally biased region" description="Polar residues" evidence="1">
    <location>
        <begin position="319"/>
        <end position="328"/>
    </location>
</feature>
<dbReference type="AlphaFoldDB" id="A0A1Y2A0Z6"/>
<reference evidence="2 3" key="1">
    <citation type="submission" date="2016-07" db="EMBL/GenBank/DDBJ databases">
        <title>Pervasive Adenine N6-methylation of Active Genes in Fungi.</title>
        <authorList>
            <consortium name="DOE Joint Genome Institute"/>
            <person name="Mondo S.J."/>
            <person name="Dannebaum R.O."/>
            <person name="Kuo R.C."/>
            <person name="Labutti K."/>
            <person name="Haridas S."/>
            <person name="Kuo A."/>
            <person name="Salamov A."/>
            <person name="Ahrendt S.R."/>
            <person name="Lipzen A."/>
            <person name="Sullivan W."/>
            <person name="Andreopoulos W.B."/>
            <person name="Clum A."/>
            <person name="Lindquist E."/>
            <person name="Daum C."/>
            <person name="Ramamoorthy G.K."/>
            <person name="Gryganskyi A."/>
            <person name="Culley D."/>
            <person name="Magnuson J.K."/>
            <person name="James T.Y."/>
            <person name="O'Malley M.A."/>
            <person name="Stajich J.E."/>
            <person name="Spatafora J.W."/>
            <person name="Visel A."/>
            <person name="Grigoriev I.V."/>
        </authorList>
    </citation>
    <scope>NUCLEOTIDE SEQUENCE [LARGE SCALE GENOMIC DNA]</scope>
    <source>
        <strain evidence="2 3">CBS 115471</strain>
    </source>
</reference>
<evidence type="ECO:0000313" key="3">
    <source>
        <dbReference type="Proteomes" id="UP000193144"/>
    </source>
</evidence>
<comment type="caution">
    <text evidence="2">The sequence shown here is derived from an EMBL/GenBank/DDBJ whole genome shotgun (WGS) entry which is preliminary data.</text>
</comment>
<feature type="region of interest" description="Disordered" evidence="1">
    <location>
        <begin position="554"/>
        <end position="591"/>
    </location>
</feature>
<feature type="compositionally biased region" description="Polar residues" evidence="1">
    <location>
        <begin position="277"/>
        <end position="288"/>
    </location>
</feature>
<feature type="region of interest" description="Disordered" evidence="1">
    <location>
        <begin position="387"/>
        <end position="410"/>
    </location>
</feature>
<dbReference type="Proteomes" id="UP000193144">
    <property type="component" value="Unassembled WGS sequence"/>
</dbReference>
<proteinExistence type="predicted"/>
<dbReference type="STRING" id="1231657.A0A1Y2A0Z6"/>
<sequence>MDPISITAGVVAITAACLKTANIFNNLHSKYLGPSATIAAIVSESTLVSASLSQIQTILLRNSTAVAEQLQTRPELAATFDTTLIGCTVVFACLEEEANRLNIEACKDGDEDGWKYRAKIAWNAATMRELLQSIRGQQGAITLLIQMLQMESLSDIHRTMQDNTAVLRSVVQRTRSLRSSNPQVSASIPDSILGRSSSIVRVDNASTIGTTEFDFDDLVVNSKAYRRALESLQKQKQLSSVPREGSAADLIDLSGPDSPTATFSQALCDLEGLQLSSADDSQPNGSIQSPSPALSSPTSLRRGSHTRRNSSTSSYSSCAVANTSSPAQSDFWSTVPNLKLNDKLVDIANSESLFSDTEASSIFSYNSASTQSTGSPGFSLRYRPRQLSTQSPSRCNEEKNPFADLQDIGENENLRSPYAANRLYPLPTHLSAPANRSAELVHGCVQSTNGTQHFDRPNFAHRPIQPATNPLLEGLTLKPATVKPKLVRKKHKSVSFQLPENNERAAIEKKLREERKLLEERRRSWDRRRRASTNVEFAGSGSSLESMISHERSGSCEPRLTHSTHRPVHSRRDSGVSMQNTPQRLSPLRGEELPAPAMATAAIMRAAQSVYALNGRPSALYPPSTNRRPWRPPTRK</sequence>
<accession>A0A1Y2A0Z6</accession>